<organism evidence="1 2">
    <name type="scientific">Anaeromicropila herbilytica</name>
    <dbReference type="NCBI Taxonomy" id="2785025"/>
    <lineage>
        <taxon>Bacteria</taxon>
        <taxon>Bacillati</taxon>
        <taxon>Bacillota</taxon>
        <taxon>Clostridia</taxon>
        <taxon>Lachnospirales</taxon>
        <taxon>Lachnospiraceae</taxon>
        <taxon>Anaeromicropila</taxon>
    </lineage>
</organism>
<dbReference type="Proteomes" id="UP000595897">
    <property type="component" value="Chromosome"/>
</dbReference>
<reference evidence="1 2" key="1">
    <citation type="submission" date="2020-11" db="EMBL/GenBank/DDBJ databases">
        <title>Draft genome sequencing of a Lachnospiraceae strain isolated from anoxic soil subjected to BSD treatment.</title>
        <authorList>
            <person name="Uek A."/>
            <person name="Tonouchi A."/>
        </authorList>
    </citation>
    <scope>NUCLEOTIDE SEQUENCE [LARGE SCALE GENOMIC DNA]</scope>
    <source>
        <strain evidence="1 2">TB5</strain>
    </source>
</reference>
<keyword evidence="2" id="KW-1185">Reference proteome</keyword>
<sequence>MISLDLFDYTEMTELDRRITKYVNGNVECIIRVLLDFLEDNNDFTPEDFLPYNNFKIINSVWVEMVYDLYDIIRSDVIRECVKPKYEYLLYVILQWWEDCSDSWENLIPHKLDNRLEKIITDKYSSECDENYVLNAITNFDEYYYILFADHDFLPENLERLLTIYLRNPEKFKVLFADTDLREYRDLMPKDLQELFDEINYELNESSKNNISELTLFNDILFCYERMQANHLYKKASEDDINDFIRDLLTALGYSLRDQTRQGTSPGGKQAGEVDILIKNEKFPFAIIEGLKLSSVNEYYISEHIDKIYKYDTLGNCCNFIVSYVNVKNFTQFWENYLKYIISYDHPFELYQFSVPKNNQFSEIKWAVVELKRNDQITKLYHMAIHIPN</sequence>
<dbReference type="EMBL" id="AP024169">
    <property type="protein sequence ID" value="BCN31013.1"/>
    <property type="molecule type" value="Genomic_DNA"/>
</dbReference>
<protein>
    <submittedName>
        <fullName evidence="1">Uncharacterized protein</fullName>
    </submittedName>
</protein>
<gene>
    <name evidence="1" type="ORF">bsdtb5_23080</name>
</gene>
<evidence type="ECO:0000313" key="1">
    <source>
        <dbReference type="EMBL" id="BCN31013.1"/>
    </source>
</evidence>
<accession>A0A7R7IED9</accession>
<name>A0A7R7IED9_9FIRM</name>
<evidence type="ECO:0000313" key="2">
    <source>
        <dbReference type="Proteomes" id="UP000595897"/>
    </source>
</evidence>
<dbReference type="RefSeq" id="WP_271712164.1">
    <property type="nucleotide sequence ID" value="NZ_AP024169.1"/>
</dbReference>
<proteinExistence type="predicted"/>
<dbReference type="AlphaFoldDB" id="A0A7R7IED9"/>
<dbReference type="KEGG" id="ahb:bsdtb5_23080"/>